<comment type="caution">
    <text evidence="1">The sequence shown here is derived from an EMBL/GenBank/DDBJ whole genome shotgun (WGS) entry which is preliminary data.</text>
</comment>
<organism evidence="1 2">
    <name type="scientific">Trichocladium antarcticum</name>
    <dbReference type="NCBI Taxonomy" id="1450529"/>
    <lineage>
        <taxon>Eukaryota</taxon>
        <taxon>Fungi</taxon>
        <taxon>Dikarya</taxon>
        <taxon>Ascomycota</taxon>
        <taxon>Pezizomycotina</taxon>
        <taxon>Sordariomycetes</taxon>
        <taxon>Sordariomycetidae</taxon>
        <taxon>Sordariales</taxon>
        <taxon>Chaetomiaceae</taxon>
        <taxon>Trichocladium</taxon>
    </lineage>
</organism>
<proteinExistence type="predicted"/>
<protein>
    <submittedName>
        <fullName evidence="1">Uncharacterized protein</fullName>
    </submittedName>
</protein>
<name>A0AAN6UTJ6_9PEZI</name>
<keyword evidence="2" id="KW-1185">Reference proteome</keyword>
<dbReference type="Proteomes" id="UP001304895">
    <property type="component" value="Unassembled WGS sequence"/>
</dbReference>
<evidence type="ECO:0000313" key="2">
    <source>
        <dbReference type="Proteomes" id="UP001304895"/>
    </source>
</evidence>
<dbReference type="AlphaFoldDB" id="A0AAN6UTJ6"/>
<dbReference type="EMBL" id="MU853401">
    <property type="protein sequence ID" value="KAK4138390.1"/>
    <property type="molecule type" value="Genomic_DNA"/>
</dbReference>
<sequence length="173" mass="18968">MGNHLSSLTALLPGPPAPTPVTIRGIRFPADGSPPHLLPLTTTARGVAGGPDASFGHVPDLRAWWGTKRAWRWRDVETFRLERQPLPRCDGLYVLFYSFDLDALPENVSFPQAVYGRERYFAGDAFAVKLKGDELNSAVGEDGWAVWDDVPAEILSLPVMRMGPLRGEGLRSG</sequence>
<accession>A0AAN6UTJ6</accession>
<reference evidence="1" key="2">
    <citation type="submission" date="2023-05" db="EMBL/GenBank/DDBJ databases">
        <authorList>
            <consortium name="Lawrence Berkeley National Laboratory"/>
            <person name="Steindorff A."/>
            <person name="Hensen N."/>
            <person name="Bonometti L."/>
            <person name="Westerberg I."/>
            <person name="Brannstrom I.O."/>
            <person name="Guillou S."/>
            <person name="Cros-Aarteil S."/>
            <person name="Calhoun S."/>
            <person name="Haridas S."/>
            <person name="Kuo A."/>
            <person name="Mondo S."/>
            <person name="Pangilinan J."/>
            <person name="Riley R."/>
            <person name="Labutti K."/>
            <person name="Andreopoulos B."/>
            <person name="Lipzen A."/>
            <person name="Chen C."/>
            <person name="Yanf M."/>
            <person name="Daum C."/>
            <person name="Ng V."/>
            <person name="Clum A."/>
            <person name="Ohm R."/>
            <person name="Martin F."/>
            <person name="Silar P."/>
            <person name="Natvig D."/>
            <person name="Lalanne C."/>
            <person name="Gautier V."/>
            <person name="Ament-Velasquez S.L."/>
            <person name="Kruys A."/>
            <person name="Hutchinson M.I."/>
            <person name="Powell A.J."/>
            <person name="Barry K."/>
            <person name="Miller A.N."/>
            <person name="Grigoriev I.V."/>
            <person name="Debuchy R."/>
            <person name="Gladieux P."/>
            <person name="Thoren M.H."/>
            <person name="Johannesson H."/>
        </authorList>
    </citation>
    <scope>NUCLEOTIDE SEQUENCE</scope>
    <source>
        <strain evidence="1">CBS 123565</strain>
    </source>
</reference>
<evidence type="ECO:0000313" key="1">
    <source>
        <dbReference type="EMBL" id="KAK4138390.1"/>
    </source>
</evidence>
<reference evidence="1" key="1">
    <citation type="journal article" date="2023" name="Mol. Phylogenet. Evol.">
        <title>Genome-scale phylogeny and comparative genomics of the fungal order Sordariales.</title>
        <authorList>
            <person name="Hensen N."/>
            <person name="Bonometti L."/>
            <person name="Westerberg I."/>
            <person name="Brannstrom I.O."/>
            <person name="Guillou S."/>
            <person name="Cros-Aarteil S."/>
            <person name="Calhoun S."/>
            <person name="Haridas S."/>
            <person name="Kuo A."/>
            <person name="Mondo S."/>
            <person name="Pangilinan J."/>
            <person name="Riley R."/>
            <person name="LaButti K."/>
            <person name="Andreopoulos B."/>
            <person name="Lipzen A."/>
            <person name="Chen C."/>
            <person name="Yan M."/>
            <person name="Daum C."/>
            <person name="Ng V."/>
            <person name="Clum A."/>
            <person name="Steindorff A."/>
            <person name="Ohm R.A."/>
            <person name="Martin F."/>
            <person name="Silar P."/>
            <person name="Natvig D.O."/>
            <person name="Lalanne C."/>
            <person name="Gautier V."/>
            <person name="Ament-Velasquez S.L."/>
            <person name="Kruys A."/>
            <person name="Hutchinson M.I."/>
            <person name="Powell A.J."/>
            <person name="Barry K."/>
            <person name="Miller A.N."/>
            <person name="Grigoriev I.V."/>
            <person name="Debuchy R."/>
            <person name="Gladieux P."/>
            <person name="Hiltunen Thoren M."/>
            <person name="Johannesson H."/>
        </authorList>
    </citation>
    <scope>NUCLEOTIDE SEQUENCE</scope>
    <source>
        <strain evidence="1">CBS 123565</strain>
    </source>
</reference>
<gene>
    <name evidence="1" type="ORF">BT67DRAFT_8088</name>
</gene>